<accession>A0A517ZSJ6</accession>
<dbReference type="Proteomes" id="UP000319383">
    <property type="component" value="Chromosome"/>
</dbReference>
<evidence type="ECO:0000313" key="3">
    <source>
        <dbReference type="EMBL" id="QDU45423.1"/>
    </source>
</evidence>
<keyword evidence="4" id="KW-1185">Reference proteome</keyword>
<dbReference type="Pfam" id="PF13088">
    <property type="entry name" value="BNR_2"/>
    <property type="match status" value="1"/>
</dbReference>
<dbReference type="InterPro" id="IPR006311">
    <property type="entry name" value="TAT_signal"/>
</dbReference>
<keyword evidence="3" id="KW-0326">Glycosidase</keyword>
<dbReference type="EMBL" id="CP036276">
    <property type="protein sequence ID" value="QDU45423.1"/>
    <property type="molecule type" value="Genomic_DNA"/>
</dbReference>
<evidence type="ECO:0000313" key="4">
    <source>
        <dbReference type="Proteomes" id="UP000319383"/>
    </source>
</evidence>
<dbReference type="RefSeq" id="WP_145377812.1">
    <property type="nucleotide sequence ID" value="NZ_CP036276.1"/>
</dbReference>
<feature type="chain" id="PRO_5022094038" evidence="1">
    <location>
        <begin position="32"/>
        <end position="392"/>
    </location>
</feature>
<keyword evidence="3" id="KW-0378">Hydrolase</keyword>
<dbReference type="PANTHER" id="PTHR43752">
    <property type="entry name" value="BNR/ASP-BOX REPEAT FAMILY PROTEIN"/>
    <property type="match status" value="1"/>
</dbReference>
<dbReference type="Pfam" id="PF02012">
    <property type="entry name" value="BNR"/>
    <property type="match status" value="1"/>
</dbReference>
<name>A0A517ZSJ6_9PLAN</name>
<dbReference type="SUPFAM" id="SSF50939">
    <property type="entry name" value="Sialidases"/>
    <property type="match status" value="1"/>
</dbReference>
<feature type="signal peptide" evidence="1">
    <location>
        <begin position="1"/>
        <end position="31"/>
    </location>
</feature>
<organism evidence="3 4">
    <name type="scientific">Symmachiella dynata</name>
    <dbReference type="NCBI Taxonomy" id="2527995"/>
    <lineage>
        <taxon>Bacteria</taxon>
        <taxon>Pseudomonadati</taxon>
        <taxon>Planctomycetota</taxon>
        <taxon>Planctomycetia</taxon>
        <taxon>Planctomycetales</taxon>
        <taxon>Planctomycetaceae</taxon>
        <taxon>Symmachiella</taxon>
    </lineage>
</organism>
<dbReference type="EC" id="3.2.1.18" evidence="3"/>
<evidence type="ECO:0000256" key="1">
    <source>
        <dbReference type="SAM" id="SignalP"/>
    </source>
</evidence>
<protein>
    <submittedName>
        <fullName evidence="3">Sialidase</fullName>
        <ecNumber evidence="3">3.2.1.18</ecNumber>
    </submittedName>
</protein>
<proteinExistence type="predicted"/>
<dbReference type="PANTHER" id="PTHR43752:SF2">
    <property type="entry name" value="BNR_ASP-BOX REPEAT FAMILY PROTEIN"/>
    <property type="match status" value="1"/>
</dbReference>
<reference evidence="3 4" key="1">
    <citation type="submission" date="2019-02" db="EMBL/GenBank/DDBJ databases">
        <title>Deep-cultivation of Planctomycetes and their phenomic and genomic characterization uncovers novel biology.</title>
        <authorList>
            <person name="Wiegand S."/>
            <person name="Jogler M."/>
            <person name="Boedeker C."/>
            <person name="Pinto D."/>
            <person name="Vollmers J."/>
            <person name="Rivas-Marin E."/>
            <person name="Kohn T."/>
            <person name="Peeters S.H."/>
            <person name="Heuer A."/>
            <person name="Rast P."/>
            <person name="Oberbeckmann S."/>
            <person name="Bunk B."/>
            <person name="Jeske O."/>
            <person name="Meyerdierks A."/>
            <person name="Storesund J.E."/>
            <person name="Kallscheuer N."/>
            <person name="Luecker S."/>
            <person name="Lage O.M."/>
            <person name="Pohl T."/>
            <person name="Merkel B.J."/>
            <person name="Hornburger P."/>
            <person name="Mueller R.-W."/>
            <person name="Bruemmer F."/>
            <person name="Labrenz M."/>
            <person name="Spormann A.M."/>
            <person name="Op den Camp H."/>
            <person name="Overmann J."/>
            <person name="Amann R."/>
            <person name="Jetten M.S.M."/>
            <person name="Mascher T."/>
            <person name="Medema M.H."/>
            <person name="Devos D.P."/>
            <person name="Kaster A.-K."/>
            <person name="Ovreas L."/>
            <person name="Rohde M."/>
            <person name="Galperin M.Y."/>
            <person name="Jogler C."/>
        </authorList>
    </citation>
    <scope>NUCLEOTIDE SEQUENCE [LARGE SCALE GENOMIC DNA]</scope>
    <source>
        <strain evidence="3 4">Mal52</strain>
    </source>
</reference>
<evidence type="ECO:0000259" key="2">
    <source>
        <dbReference type="Pfam" id="PF13088"/>
    </source>
</evidence>
<dbReference type="AlphaFoldDB" id="A0A517ZSJ6"/>
<dbReference type="KEGG" id="sdyn:Mal52_39170"/>
<dbReference type="InterPro" id="IPR036278">
    <property type="entry name" value="Sialidase_sf"/>
</dbReference>
<gene>
    <name evidence="3" type="ORF">Mal52_39170</name>
</gene>
<dbReference type="CDD" id="cd15482">
    <property type="entry name" value="Sialidase_non-viral"/>
    <property type="match status" value="1"/>
</dbReference>
<feature type="domain" description="Sialidase" evidence="2">
    <location>
        <begin position="175"/>
        <end position="367"/>
    </location>
</feature>
<dbReference type="Gene3D" id="2.120.10.10">
    <property type="match status" value="1"/>
</dbReference>
<dbReference type="InterPro" id="IPR002860">
    <property type="entry name" value="BNR_rpt"/>
</dbReference>
<sequence precursor="true">MTGEFTRRRMLQTAGILALAMVWGLSNSAFAGPKAVVESTEVISKTPEYYHGWPTLARRADGELLLVYSGGREHHVCPFGRVELMRSHDGGKTWSWPRVVLDGPIDDRDAGVVETADGSILITTFTSLAYEPILKRALAAKPGEAGAMSAEKLARWQAAHERISDAQRKNDIGRWMVRSDDGGVTFSARTNCLVDSPHGPILLSDGRLLYPGKEVLKPDARVAVAESTDDGKSWKFLSDIPTRPGDDPQNYHELHGVEAVDGTIIVQIRNHNKTNHRETLQCESSDGGKTWTVPHTIGVWGLPSHLLRLKDGRLLMTYGYRRKPYGNQARISSDNGQTWSEPMTISADGLGGDLGYPSTVELDDGTLLTVWYELMKGSPNAVLRQARWSITD</sequence>
<dbReference type="GO" id="GO:0004308">
    <property type="term" value="F:exo-alpha-sialidase activity"/>
    <property type="evidence" value="ECO:0007669"/>
    <property type="project" value="UniProtKB-EC"/>
</dbReference>
<dbReference type="PROSITE" id="PS51318">
    <property type="entry name" value="TAT"/>
    <property type="match status" value="1"/>
</dbReference>
<dbReference type="InterPro" id="IPR011040">
    <property type="entry name" value="Sialidase"/>
</dbReference>
<keyword evidence="1" id="KW-0732">Signal</keyword>